<dbReference type="EMBL" id="KZ347538">
    <property type="protein sequence ID" value="PIO67539.1"/>
    <property type="molecule type" value="Genomic_DNA"/>
</dbReference>
<organism evidence="1 2">
    <name type="scientific">Teladorsagia circumcincta</name>
    <name type="common">Brown stomach worm</name>
    <name type="synonym">Ostertagia circumcincta</name>
    <dbReference type="NCBI Taxonomy" id="45464"/>
    <lineage>
        <taxon>Eukaryota</taxon>
        <taxon>Metazoa</taxon>
        <taxon>Ecdysozoa</taxon>
        <taxon>Nematoda</taxon>
        <taxon>Chromadorea</taxon>
        <taxon>Rhabditida</taxon>
        <taxon>Rhabditina</taxon>
        <taxon>Rhabditomorpha</taxon>
        <taxon>Strongyloidea</taxon>
        <taxon>Trichostrongylidae</taxon>
        <taxon>Teladorsagia</taxon>
    </lineage>
</organism>
<dbReference type="InterPro" id="IPR014721">
    <property type="entry name" value="Ribsml_uS5_D2-typ_fold_subgr"/>
</dbReference>
<dbReference type="GO" id="GO:0003735">
    <property type="term" value="F:structural constituent of ribosome"/>
    <property type="evidence" value="ECO:0007669"/>
    <property type="project" value="InterPro"/>
</dbReference>
<dbReference type="GO" id="GO:0006412">
    <property type="term" value="P:translation"/>
    <property type="evidence" value="ECO:0007669"/>
    <property type="project" value="InterPro"/>
</dbReference>
<protein>
    <submittedName>
        <fullName evidence="1">Uncharacterized protein</fullName>
    </submittedName>
</protein>
<evidence type="ECO:0000313" key="1">
    <source>
        <dbReference type="EMBL" id="PIO67539.1"/>
    </source>
</evidence>
<dbReference type="Proteomes" id="UP000230423">
    <property type="component" value="Unassembled WGS sequence"/>
</dbReference>
<reference evidence="1 2" key="1">
    <citation type="submission" date="2015-09" db="EMBL/GenBank/DDBJ databases">
        <title>Draft genome of the parasitic nematode Teladorsagia circumcincta isolate WARC Sus (inbred).</title>
        <authorList>
            <person name="Mitreva M."/>
        </authorList>
    </citation>
    <scope>NUCLEOTIDE SEQUENCE [LARGE SCALE GENOMIC DNA]</scope>
    <source>
        <strain evidence="1 2">S</strain>
    </source>
</reference>
<dbReference type="Pfam" id="PF00380">
    <property type="entry name" value="Ribosomal_S9"/>
    <property type="match status" value="1"/>
</dbReference>
<sequence length="112" mass="12532">MNSTTSEESTVEHGEIQPRAMHVATFNCLECKESKLSVIAVPSASVIKEILNSDKTGNSVNGIVPFTTGLLTLDPRKKERSKVNQPGARAKWIWRKTTLEVWMLGEILMRTY</sequence>
<dbReference type="OrthoDB" id="10254627at2759"/>
<keyword evidence="2" id="KW-1185">Reference proteome</keyword>
<dbReference type="GO" id="GO:0005840">
    <property type="term" value="C:ribosome"/>
    <property type="evidence" value="ECO:0007669"/>
    <property type="project" value="InterPro"/>
</dbReference>
<dbReference type="AlphaFoldDB" id="A0A2G9UBD1"/>
<gene>
    <name evidence="1" type="ORF">TELCIR_10705</name>
</gene>
<proteinExistence type="predicted"/>
<evidence type="ECO:0000313" key="2">
    <source>
        <dbReference type="Proteomes" id="UP000230423"/>
    </source>
</evidence>
<accession>A0A2G9UBD1</accession>
<dbReference type="InterPro" id="IPR000754">
    <property type="entry name" value="Ribosomal_uS9"/>
</dbReference>
<name>A0A2G9UBD1_TELCI</name>
<dbReference type="Gene3D" id="3.30.230.10">
    <property type="match status" value="1"/>
</dbReference>